<dbReference type="InterPro" id="IPR010697">
    <property type="entry name" value="YspA"/>
</dbReference>
<dbReference type="OrthoDB" id="2301957at2"/>
<dbReference type="PIRSF" id="PIRSF021290">
    <property type="entry name" value="DUF1273"/>
    <property type="match status" value="1"/>
</dbReference>
<dbReference type="OMA" id="LEWVITG"/>
<dbReference type="GeneID" id="69900484"/>
<dbReference type="STRING" id="1314.SD89_02505"/>
<dbReference type="PANTHER" id="PTHR38440:SF1">
    <property type="entry name" value="UPF0398 PROTEIN SPR0331"/>
    <property type="match status" value="1"/>
</dbReference>
<dbReference type="EMBL" id="SJLL01000010">
    <property type="protein sequence ID" value="TYK98825.1"/>
    <property type="molecule type" value="Genomic_DNA"/>
</dbReference>
<dbReference type="SUPFAM" id="SSF102405">
    <property type="entry name" value="MCP/YpsA-like"/>
    <property type="match status" value="1"/>
</dbReference>
<dbReference type="NCBIfam" id="NF010181">
    <property type="entry name" value="PRK13660.1"/>
    <property type="match status" value="1"/>
</dbReference>
<organism evidence="2 3">
    <name type="scientific">Streptococcus pyogenes</name>
    <dbReference type="NCBI Taxonomy" id="1314"/>
    <lineage>
        <taxon>Bacteria</taxon>
        <taxon>Bacillati</taxon>
        <taxon>Bacillota</taxon>
        <taxon>Bacilli</taxon>
        <taxon>Lactobacillales</taxon>
        <taxon>Streptococcaceae</taxon>
        <taxon>Streptococcus</taxon>
    </lineage>
</organism>
<dbReference type="PANTHER" id="PTHR38440">
    <property type="entry name" value="UPF0398 PROTEIN YPSA"/>
    <property type="match status" value="1"/>
</dbReference>
<evidence type="ECO:0000313" key="3">
    <source>
        <dbReference type="Proteomes" id="UP000324058"/>
    </source>
</evidence>
<dbReference type="SMR" id="A0A4U9C1J5"/>
<gene>
    <name evidence="2" type="ORF">E0F66_08870</name>
</gene>
<evidence type="ECO:0000313" key="2">
    <source>
        <dbReference type="EMBL" id="TYK98825.1"/>
    </source>
</evidence>
<protein>
    <recommendedName>
        <fullName evidence="1">UPF0398 protein E0F66_08870</fullName>
    </recommendedName>
</protein>
<accession>A0A4U9C1J5</accession>
<dbReference type="Gene3D" id="3.40.50.450">
    <property type="match status" value="1"/>
</dbReference>
<dbReference type="AlphaFoldDB" id="A0A4U9C1J5"/>
<evidence type="ECO:0000256" key="1">
    <source>
        <dbReference type="HAMAP-Rule" id="MF_01575"/>
    </source>
</evidence>
<reference evidence="2 3" key="1">
    <citation type="submission" date="2019-02" db="EMBL/GenBank/DDBJ databases">
        <title>Novel genomic isolates of S. pyogenes and S. dysgalactiae subsp. equisimilis associated to necrotising fasciitis (NSTI).</title>
        <authorList>
            <person name="Barrantes I."/>
        </authorList>
    </citation>
    <scope>NUCLEOTIDE SEQUENCE [LARGE SCALE GENOMIC DNA]</scope>
    <source>
        <strain evidence="2 3">SPY2028</strain>
    </source>
</reference>
<dbReference type="RefSeq" id="WP_002994217.1">
    <property type="nucleotide sequence ID" value="NZ_AP014596.1"/>
</dbReference>
<comment type="similarity">
    <text evidence="1">Belongs to the UPF0398 family.</text>
</comment>
<comment type="caution">
    <text evidence="2">The sequence shown here is derived from an EMBL/GenBank/DDBJ whole genome shotgun (WGS) entry which is preliminary data.</text>
</comment>
<dbReference type="Pfam" id="PF06908">
    <property type="entry name" value="YpsA"/>
    <property type="match status" value="1"/>
</dbReference>
<name>A0A4U9C1J5_STRPY</name>
<dbReference type="Proteomes" id="UP000324058">
    <property type="component" value="Unassembled WGS sequence"/>
</dbReference>
<sequence length="171" mass="20436">MTAILITGYRSFEIGIFDHKDPRVSIIKQAIRKDLIGYLENGVDWFIFTGNLGFEQWALEVANELKEEYPLQIATIFLFETHGDKWNEKNQEVLSQFRAVDFVKYYFPNYEQPTQFSQYYQFLLEKTEGAYVFYDTENETNLKYFLKKAKDMPYYQLLLLTFDRLNDMSQS</sequence>
<dbReference type="HAMAP" id="MF_01575">
    <property type="entry name" value="UPF0398"/>
    <property type="match status" value="1"/>
</dbReference>
<proteinExistence type="inferred from homology"/>